<dbReference type="GO" id="GO:0042073">
    <property type="term" value="P:intraciliary transport"/>
    <property type="evidence" value="ECO:0007669"/>
    <property type="project" value="InterPro"/>
</dbReference>
<evidence type="ECO:0000256" key="4">
    <source>
        <dbReference type="ARBA" id="ARBA00022490"/>
    </source>
</evidence>
<comment type="similarity">
    <text evidence="2">Belongs to the IFT46 family.</text>
</comment>
<accession>A0A813YT46</accession>
<evidence type="ECO:0000256" key="8">
    <source>
        <dbReference type="SAM" id="MobiDB-lite"/>
    </source>
</evidence>
<dbReference type="Proteomes" id="UP000663891">
    <property type="component" value="Unassembled WGS sequence"/>
</dbReference>
<keyword evidence="4" id="KW-0963">Cytoplasm</keyword>
<evidence type="ECO:0000256" key="7">
    <source>
        <dbReference type="ARBA" id="ARBA00023273"/>
    </source>
</evidence>
<dbReference type="PANTHER" id="PTHR13376">
    <property type="entry name" value="INTRAFLAGELLAR TRANSPORT PROTEIN 46 HOMOLOG"/>
    <property type="match status" value="1"/>
</dbReference>
<feature type="compositionally biased region" description="Polar residues" evidence="8">
    <location>
        <begin position="30"/>
        <end position="39"/>
    </location>
</feature>
<evidence type="ECO:0000256" key="2">
    <source>
        <dbReference type="ARBA" id="ARBA00007700"/>
    </source>
</evidence>
<dbReference type="GO" id="GO:0030992">
    <property type="term" value="C:intraciliary transport particle B"/>
    <property type="evidence" value="ECO:0007669"/>
    <property type="project" value="TreeGrafter"/>
</dbReference>
<dbReference type="Pfam" id="PF12317">
    <property type="entry name" value="IFT46_B_C"/>
    <property type="match status" value="1"/>
</dbReference>
<feature type="region of interest" description="Disordered" evidence="8">
    <location>
        <begin position="78"/>
        <end position="156"/>
    </location>
</feature>
<evidence type="ECO:0000256" key="5">
    <source>
        <dbReference type="ARBA" id="ARBA00023069"/>
    </source>
</evidence>
<evidence type="ECO:0000313" key="10">
    <source>
        <dbReference type="Proteomes" id="UP000663891"/>
    </source>
</evidence>
<dbReference type="EMBL" id="CAJNON010000058">
    <property type="protein sequence ID" value="CAF0888643.1"/>
    <property type="molecule type" value="Genomic_DNA"/>
</dbReference>
<dbReference type="GO" id="GO:0031514">
    <property type="term" value="C:motile cilium"/>
    <property type="evidence" value="ECO:0007669"/>
    <property type="project" value="TreeGrafter"/>
</dbReference>
<dbReference type="InterPro" id="IPR022088">
    <property type="entry name" value="Intraflagellar_transp_cmplxB"/>
</dbReference>
<sequence>MSDDEDEPRMVHDQHYDESMDVGDGEDVTSVYTPQTSSRRPAGQGSPRGGLKRAKILSIPGFFSLLDIVNNVTHGSTSNFLAPDTTMPTGGMRVPHGQQAHHLQNDSPDDSPRSGENDETQGDSESDPDSSQALHGGGGGQKEYKAPDPNAYDPKMYRDLPVSAEIKDLFKYIEKYQPQDIILETKLKPFIPEFVPAIGDIDAFLKVPRPDGKEDLLGLTVLDEPSSRQSDPHVLGLQMRYTSKQPMGTSVPSNVRSVTNADKNPKAIEEWVHNISKLQKSKTVDTVQYRNSHTFEPQCTSTPKKVDTTSTIIPNLCSTPRPAHIRYSLSKCTPLPIDSSTPNTKKIKKSFTPNIHRLIYPSNITTRYTNEIWI</sequence>
<keyword evidence="6" id="KW-0206">Cytoskeleton</keyword>
<dbReference type="GO" id="GO:0005815">
    <property type="term" value="C:microtubule organizing center"/>
    <property type="evidence" value="ECO:0007669"/>
    <property type="project" value="TreeGrafter"/>
</dbReference>
<keyword evidence="7" id="KW-0966">Cell projection</keyword>
<comment type="subcellular location">
    <subcellularLocation>
        <location evidence="1">Cytoplasm</location>
        <location evidence="1">Cytoskeleton</location>
        <location evidence="1">Cilium basal body</location>
    </subcellularLocation>
</comment>
<dbReference type="AlphaFoldDB" id="A0A813YT46"/>
<proteinExistence type="inferred from homology"/>
<dbReference type="OrthoDB" id="2119217at2759"/>
<name>A0A813YT46_9BILA</name>
<feature type="region of interest" description="Disordered" evidence="8">
    <location>
        <begin position="1"/>
        <end position="51"/>
    </location>
</feature>
<evidence type="ECO:0000313" key="9">
    <source>
        <dbReference type="EMBL" id="CAF0888643.1"/>
    </source>
</evidence>
<reference evidence="9" key="1">
    <citation type="submission" date="2021-02" db="EMBL/GenBank/DDBJ databases">
        <authorList>
            <person name="Nowell W R."/>
        </authorList>
    </citation>
    <scope>NUCLEOTIDE SEQUENCE</scope>
</reference>
<evidence type="ECO:0000256" key="6">
    <source>
        <dbReference type="ARBA" id="ARBA00023212"/>
    </source>
</evidence>
<keyword evidence="5" id="KW-0969">Cilium</keyword>
<feature type="compositionally biased region" description="Basic and acidic residues" evidence="8">
    <location>
        <begin position="8"/>
        <end position="18"/>
    </location>
</feature>
<dbReference type="GO" id="GO:0060271">
    <property type="term" value="P:cilium assembly"/>
    <property type="evidence" value="ECO:0007669"/>
    <property type="project" value="TreeGrafter"/>
</dbReference>
<protein>
    <recommendedName>
        <fullName evidence="3">Intraflagellar transport protein 46 homolog</fullName>
    </recommendedName>
</protein>
<evidence type="ECO:0000256" key="3">
    <source>
        <dbReference type="ARBA" id="ARBA00017206"/>
    </source>
</evidence>
<organism evidence="9 10">
    <name type="scientific">Adineta steineri</name>
    <dbReference type="NCBI Taxonomy" id="433720"/>
    <lineage>
        <taxon>Eukaryota</taxon>
        <taxon>Metazoa</taxon>
        <taxon>Spiralia</taxon>
        <taxon>Gnathifera</taxon>
        <taxon>Rotifera</taxon>
        <taxon>Eurotatoria</taxon>
        <taxon>Bdelloidea</taxon>
        <taxon>Adinetida</taxon>
        <taxon>Adinetidae</taxon>
        <taxon>Adineta</taxon>
    </lineage>
</organism>
<gene>
    <name evidence="9" type="ORF">VCS650_LOCUS8651</name>
</gene>
<dbReference type="PANTHER" id="PTHR13376:SF0">
    <property type="entry name" value="INTRAFLAGELLAR TRANSPORT PROTEIN 46 HOMOLOG"/>
    <property type="match status" value="1"/>
</dbReference>
<comment type="caution">
    <text evidence="9">The sequence shown here is derived from an EMBL/GenBank/DDBJ whole genome shotgun (WGS) entry which is preliminary data.</text>
</comment>
<feature type="compositionally biased region" description="Acidic residues" evidence="8">
    <location>
        <begin position="117"/>
        <end position="128"/>
    </location>
</feature>
<evidence type="ECO:0000256" key="1">
    <source>
        <dbReference type="ARBA" id="ARBA00004120"/>
    </source>
</evidence>